<dbReference type="InterPro" id="IPR036116">
    <property type="entry name" value="FN3_sf"/>
</dbReference>
<sequence>MEEPVLTMDVTRLRAEPGGQAQLSVKVKNPGHLVESFHMDVVGLDPSWWQVHPPELNIYPGKEESAVVLLKPPANAQAPDEALPFGVRAVSTLDAQRTVVEEGDLEIGRVLDLQASITPVTSRGRWTGRHTITYQNWGNSPTHLRLSVSDKDESLGFRLEPEQVSVPVGSSATARLRVRPRNPFLRGAAVHRTFQVVGESMGAAPPPGTPRSATARAGVPDPGRPVLDGGIQHLPILSKGVVVLAGLLVAAIAGLVFAGMKTSAVIGARTPDVAPQPPTQLVAEGVSAELIQLRWAPSDRAELYRVQRVDEATNAVLGSDDVKDGATAFGAKVDQPLTRACYQVIAVRGPLASGPSEKQCSTSGDGRLPPPTNVQATEAPGGFNVAWTDSDQNEHTVLVDGAPVGAPSPAGVKNVTVPVPAGRHCITVVGKRGATLSSPPSDPPVCVLPTAPPTSAAPTALAGAGAGGAGGAATGVPGAGGAAGGAAGGGAAGGGAAGGGGATGSPTAPAAAAALGPFVAVVGPPYQEQALADTVLKQIQTTVPTAQLVPVAQLPQLRFVSGLAIVVPGFTTLQQAQQFCATPRPGFPPGCQAVPTAPA</sequence>
<accession>A0ABU2N3B6</accession>
<proteinExistence type="predicted"/>
<name>A0ABU2N3B6_9PSEU</name>
<reference evidence="3" key="1">
    <citation type="submission" date="2023-07" db="EMBL/GenBank/DDBJ databases">
        <title>30 novel species of actinomycetes from the DSMZ collection.</title>
        <authorList>
            <person name="Nouioui I."/>
        </authorList>
    </citation>
    <scope>NUCLEOTIDE SEQUENCE [LARGE SCALE GENOMIC DNA]</scope>
    <source>
        <strain evidence="3">DSM 45834</strain>
    </source>
</reference>
<dbReference type="InterPro" id="IPR013783">
    <property type="entry name" value="Ig-like_fold"/>
</dbReference>
<evidence type="ECO:0000256" key="1">
    <source>
        <dbReference type="SAM" id="MobiDB-lite"/>
    </source>
</evidence>
<evidence type="ECO:0000313" key="2">
    <source>
        <dbReference type="EMBL" id="MDT0348411.1"/>
    </source>
</evidence>
<dbReference type="Proteomes" id="UP001183202">
    <property type="component" value="Unassembled WGS sequence"/>
</dbReference>
<evidence type="ECO:0000313" key="3">
    <source>
        <dbReference type="Proteomes" id="UP001183202"/>
    </source>
</evidence>
<comment type="caution">
    <text evidence="2">The sequence shown here is derived from an EMBL/GenBank/DDBJ whole genome shotgun (WGS) entry which is preliminary data.</text>
</comment>
<dbReference type="RefSeq" id="WP_311554305.1">
    <property type="nucleotide sequence ID" value="NZ_JAVREJ010000001.1"/>
</dbReference>
<dbReference type="Gene3D" id="2.60.40.10">
    <property type="entry name" value="Immunoglobulins"/>
    <property type="match status" value="1"/>
</dbReference>
<feature type="region of interest" description="Disordered" evidence="1">
    <location>
        <begin position="480"/>
        <end position="508"/>
    </location>
</feature>
<dbReference type="SUPFAM" id="SSF49265">
    <property type="entry name" value="Fibronectin type III"/>
    <property type="match status" value="1"/>
</dbReference>
<gene>
    <name evidence="2" type="ORF">RM445_02600</name>
</gene>
<evidence type="ECO:0008006" key="4">
    <source>
        <dbReference type="Google" id="ProtNLM"/>
    </source>
</evidence>
<dbReference type="EMBL" id="JAVREJ010000001">
    <property type="protein sequence ID" value="MDT0348411.1"/>
    <property type="molecule type" value="Genomic_DNA"/>
</dbReference>
<organism evidence="2 3">
    <name type="scientific">Pseudonocardia charpentierae</name>
    <dbReference type="NCBI Taxonomy" id="3075545"/>
    <lineage>
        <taxon>Bacteria</taxon>
        <taxon>Bacillati</taxon>
        <taxon>Actinomycetota</taxon>
        <taxon>Actinomycetes</taxon>
        <taxon>Pseudonocardiales</taxon>
        <taxon>Pseudonocardiaceae</taxon>
        <taxon>Pseudonocardia</taxon>
    </lineage>
</organism>
<keyword evidence="3" id="KW-1185">Reference proteome</keyword>
<protein>
    <recommendedName>
        <fullName evidence="4">Fibronectin type-III domain-containing protein</fullName>
    </recommendedName>
</protein>
<feature type="compositionally biased region" description="Gly residues" evidence="1">
    <location>
        <begin position="480"/>
        <end position="503"/>
    </location>
</feature>